<gene>
    <name evidence="1" type="ORF">BO85DRAFT_473270</name>
</gene>
<sequence>MRKEGLIKSSTEDGTRSRFVIAARSIPPEAPMTIVEGADPLQSLLLVLTQSLTKCLLKSGLLVVLQWRKQAGIYPEACTHEAYIQPVDAATELITALAPCTYSTGPVHGTAVPFENWFLYRLKTIHVL</sequence>
<reference evidence="1 2" key="1">
    <citation type="submission" date="2018-02" db="EMBL/GenBank/DDBJ databases">
        <title>The genomes of Aspergillus section Nigri reveals drivers in fungal speciation.</title>
        <authorList>
            <consortium name="DOE Joint Genome Institute"/>
            <person name="Vesth T.C."/>
            <person name="Nybo J."/>
            <person name="Theobald S."/>
            <person name="Brandl J."/>
            <person name="Frisvad J.C."/>
            <person name="Nielsen K.F."/>
            <person name="Lyhne E.K."/>
            <person name="Kogle M.E."/>
            <person name="Kuo A."/>
            <person name="Riley R."/>
            <person name="Clum A."/>
            <person name="Nolan M."/>
            <person name="Lipzen A."/>
            <person name="Salamov A."/>
            <person name="Henrissat B."/>
            <person name="Wiebenga A."/>
            <person name="De vries R.P."/>
            <person name="Grigoriev I.V."/>
            <person name="Mortensen U.H."/>
            <person name="Andersen M.R."/>
            <person name="Baker S.E."/>
        </authorList>
    </citation>
    <scope>NUCLEOTIDE SEQUENCE [LARGE SCALE GENOMIC DNA]</scope>
    <source>
        <strain evidence="1 2">CBS 112811</strain>
    </source>
</reference>
<dbReference type="Proteomes" id="UP000249526">
    <property type="component" value="Unassembled WGS sequence"/>
</dbReference>
<evidence type="ECO:0000313" key="2">
    <source>
        <dbReference type="Proteomes" id="UP000249526"/>
    </source>
</evidence>
<organism evidence="1 2">
    <name type="scientific">Aspergillus piperis CBS 112811</name>
    <dbReference type="NCBI Taxonomy" id="1448313"/>
    <lineage>
        <taxon>Eukaryota</taxon>
        <taxon>Fungi</taxon>
        <taxon>Dikarya</taxon>
        <taxon>Ascomycota</taxon>
        <taxon>Pezizomycotina</taxon>
        <taxon>Eurotiomycetes</taxon>
        <taxon>Eurotiomycetidae</taxon>
        <taxon>Eurotiales</taxon>
        <taxon>Aspergillaceae</taxon>
        <taxon>Aspergillus</taxon>
        <taxon>Aspergillus subgen. Circumdati</taxon>
    </lineage>
</organism>
<protein>
    <submittedName>
        <fullName evidence="1">Uncharacterized protein</fullName>
    </submittedName>
</protein>
<keyword evidence="2" id="KW-1185">Reference proteome</keyword>
<name>A0A8G1VS52_9EURO</name>
<dbReference type="AlphaFoldDB" id="A0A8G1VS52"/>
<accession>A0A8G1VS52</accession>
<evidence type="ECO:0000313" key="1">
    <source>
        <dbReference type="EMBL" id="RAH62542.1"/>
    </source>
</evidence>
<dbReference type="GeneID" id="37166015"/>
<dbReference type="RefSeq" id="XP_025520464.1">
    <property type="nucleotide sequence ID" value="XM_025662613.1"/>
</dbReference>
<proteinExistence type="predicted"/>
<dbReference type="EMBL" id="KZ825054">
    <property type="protein sequence ID" value="RAH62542.1"/>
    <property type="molecule type" value="Genomic_DNA"/>
</dbReference>